<dbReference type="Pfam" id="PF17921">
    <property type="entry name" value="Integrase_H2C2"/>
    <property type="match status" value="1"/>
</dbReference>
<gene>
    <name evidence="2" type="ORF">FJT64_026142</name>
</gene>
<evidence type="ECO:0000313" key="3">
    <source>
        <dbReference type="Proteomes" id="UP000440578"/>
    </source>
</evidence>
<comment type="caution">
    <text evidence="2">The sequence shown here is derived from an EMBL/GenBank/DDBJ whole genome shotgun (WGS) entry which is preliminary data.</text>
</comment>
<dbReference type="GO" id="GO:0071897">
    <property type="term" value="P:DNA biosynthetic process"/>
    <property type="evidence" value="ECO:0007669"/>
    <property type="project" value="UniProtKB-ARBA"/>
</dbReference>
<dbReference type="PANTHER" id="PTHR47331">
    <property type="entry name" value="PHD-TYPE DOMAIN-CONTAINING PROTEIN"/>
    <property type="match status" value="1"/>
</dbReference>
<protein>
    <recommendedName>
        <fullName evidence="1">Integrase zinc-binding domain-containing protein</fullName>
    </recommendedName>
</protein>
<accession>A0A6A4WD73</accession>
<evidence type="ECO:0000259" key="1">
    <source>
        <dbReference type="Pfam" id="PF17921"/>
    </source>
</evidence>
<dbReference type="AlphaFoldDB" id="A0A6A4WD73"/>
<proteinExistence type="predicted"/>
<feature type="domain" description="Integrase zinc-binding" evidence="1">
    <location>
        <begin position="368"/>
        <end position="421"/>
    </location>
</feature>
<dbReference type="InterPro" id="IPR036397">
    <property type="entry name" value="RNaseH_sf"/>
</dbReference>
<dbReference type="Gene3D" id="3.30.420.10">
    <property type="entry name" value="Ribonuclease H-like superfamily/Ribonuclease H"/>
    <property type="match status" value="1"/>
</dbReference>
<dbReference type="Gene3D" id="1.10.340.70">
    <property type="match status" value="1"/>
</dbReference>
<dbReference type="Pfam" id="PF05380">
    <property type="entry name" value="Peptidase_A17"/>
    <property type="match status" value="1"/>
</dbReference>
<dbReference type="InterPro" id="IPR008042">
    <property type="entry name" value="Retrotrans_Pao"/>
</dbReference>
<dbReference type="GO" id="GO:0003676">
    <property type="term" value="F:nucleic acid binding"/>
    <property type="evidence" value="ECO:0007669"/>
    <property type="project" value="InterPro"/>
</dbReference>
<name>A0A6A4WD73_AMPAM</name>
<dbReference type="SUPFAM" id="SSF56672">
    <property type="entry name" value="DNA/RNA polymerases"/>
    <property type="match status" value="1"/>
</dbReference>
<evidence type="ECO:0000313" key="2">
    <source>
        <dbReference type="EMBL" id="KAF0301600.1"/>
    </source>
</evidence>
<dbReference type="InterPro" id="IPR043502">
    <property type="entry name" value="DNA/RNA_pol_sf"/>
</dbReference>
<organism evidence="2 3">
    <name type="scientific">Amphibalanus amphitrite</name>
    <name type="common">Striped barnacle</name>
    <name type="synonym">Balanus amphitrite</name>
    <dbReference type="NCBI Taxonomy" id="1232801"/>
    <lineage>
        <taxon>Eukaryota</taxon>
        <taxon>Metazoa</taxon>
        <taxon>Ecdysozoa</taxon>
        <taxon>Arthropoda</taxon>
        <taxon>Crustacea</taxon>
        <taxon>Multicrustacea</taxon>
        <taxon>Cirripedia</taxon>
        <taxon>Thoracica</taxon>
        <taxon>Thoracicalcarea</taxon>
        <taxon>Balanomorpha</taxon>
        <taxon>Balanoidea</taxon>
        <taxon>Balanidae</taxon>
        <taxon>Amphibalaninae</taxon>
        <taxon>Amphibalanus</taxon>
    </lineage>
</organism>
<sequence length="479" mass="54435">MLFDPLGIITPFVLIAKCLIQTLWQKKLAWDEDMPEEELVIWKNWLGELSYLEDLAVPRCLKSAVTEEVHTVELHLFADASERAFAAAGYVRFTDAAGHHHSALIMSRSRLAPLKQLSIVRLELQAAVLAVRLAGIIRKEMSYAFSRTVFWTDSQVVLQFISNESRTFRTFVANRVAEIRESCEPSDWKHVPGKQNPADIASRGMSASMLKECDLWWSGPEFLTQDEQEWPKTRIPGLHPEQPELRRTSVKTIVAFVGDSQSRLVDPSAYSSWSKYRRVVALSLRFVSNLRSAITKKPKQSGVLNVDELKRAELLIFREDQAKMALDSPTDLSLFRDDQGLIRAKGRLGSAPLAEISREPIVLHPSSDVTRLIVSDLHVRSMHAGMSHTLNQFRYRFWTPKARSTVKRILRSCAVCRNRRAQPVCPEMAALPRVRVEMDRPFANCGLDFLGPLTVRKFRKTEKTVCPARHMPRYAGDTS</sequence>
<keyword evidence="3" id="KW-1185">Reference proteome</keyword>
<dbReference type="EMBL" id="VIIS01001147">
    <property type="protein sequence ID" value="KAF0301600.1"/>
    <property type="molecule type" value="Genomic_DNA"/>
</dbReference>
<dbReference type="PANTHER" id="PTHR47331:SF1">
    <property type="entry name" value="GAG-LIKE PROTEIN"/>
    <property type="match status" value="1"/>
</dbReference>
<dbReference type="InterPro" id="IPR041588">
    <property type="entry name" value="Integrase_H2C2"/>
</dbReference>
<reference evidence="2 3" key="1">
    <citation type="submission" date="2019-07" db="EMBL/GenBank/DDBJ databases">
        <title>Draft genome assembly of a fouling barnacle, Amphibalanus amphitrite (Darwin, 1854): The first reference genome for Thecostraca.</title>
        <authorList>
            <person name="Kim W."/>
        </authorList>
    </citation>
    <scope>NUCLEOTIDE SEQUENCE [LARGE SCALE GENOMIC DNA]</scope>
    <source>
        <strain evidence="2">SNU_AA5</strain>
        <tissue evidence="2">Soma without cirri and trophi</tissue>
    </source>
</reference>
<dbReference type="Proteomes" id="UP000440578">
    <property type="component" value="Unassembled WGS sequence"/>
</dbReference>
<dbReference type="OrthoDB" id="6434680at2759"/>